<dbReference type="OrthoDB" id="2087700at2"/>
<dbReference type="GO" id="GO:0006281">
    <property type="term" value="P:DNA repair"/>
    <property type="evidence" value="ECO:0007669"/>
    <property type="project" value="InterPro"/>
</dbReference>
<name>A0A318KIN0_9FIRM</name>
<dbReference type="GO" id="GO:0006310">
    <property type="term" value="P:DNA recombination"/>
    <property type="evidence" value="ECO:0007669"/>
    <property type="project" value="InterPro"/>
</dbReference>
<protein>
    <submittedName>
        <fullName evidence="1">Uncharacterized protein</fullName>
    </submittedName>
</protein>
<dbReference type="SUPFAM" id="SSF103084">
    <property type="entry name" value="Holliday junction resolvase RusA"/>
    <property type="match status" value="1"/>
</dbReference>
<dbReference type="GO" id="GO:0000287">
    <property type="term" value="F:magnesium ion binding"/>
    <property type="evidence" value="ECO:0007669"/>
    <property type="project" value="InterPro"/>
</dbReference>
<dbReference type="RefSeq" id="WP_022939450.1">
    <property type="nucleotide sequence ID" value="NZ_CABKRQ010000009.1"/>
</dbReference>
<dbReference type="STRING" id="1034346.GCA_000313565_03171"/>
<dbReference type="Proteomes" id="UP000247612">
    <property type="component" value="Unassembled WGS sequence"/>
</dbReference>
<reference evidence="1 2" key="1">
    <citation type="submission" date="2018-05" db="EMBL/GenBank/DDBJ databases">
        <title>Genomic Encyclopedia of Type Strains, Phase IV (KMG-IV): sequencing the most valuable type-strain genomes for metagenomic binning, comparative biology and taxonomic classification.</title>
        <authorList>
            <person name="Goeker M."/>
        </authorList>
    </citation>
    <scope>NUCLEOTIDE SEQUENCE [LARGE SCALE GENOMIC DNA]</scope>
    <source>
        <strain evidence="1 2">JC118</strain>
    </source>
</reference>
<dbReference type="InterPro" id="IPR036614">
    <property type="entry name" value="RusA-like_sf"/>
</dbReference>
<dbReference type="AlphaFoldDB" id="A0A318KIN0"/>
<dbReference type="EMBL" id="QJKH01000018">
    <property type="protein sequence ID" value="PXX75317.1"/>
    <property type="molecule type" value="Genomic_DNA"/>
</dbReference>
<gene>
    <name evidence="1" type="ORF">DES51_11847</name>
</gene>
<accession>A0A318KIN0</accession>
<evidence type="ECO:0000313" key="1">
    <source>
        <dbReference type="EMBL" id="PXX75317.1"/>
    </source>
</evidence>
<sequence length="121" mass="13996">MVKFVIKGRLAGLNEYTESNRSNPRKGNRVKHREQQIVTTAIRSAHLTPIHKPVVVYIDWFEKDNRRDVDNITAAKKFIMDSLVDTGILKDDSRRYVKQIVDCVFTDTKNPRIEVELVEVG</sequence>
<dbReference type="Gene3D" id="3.30.1330.70">
    <property type="entry name" value="Holliday junction resolvase RusA"/>
    <property type="match status" value="1"/>
</dbReference>
<keyword evidence="2" id="KW-1185">Reference proteome</keyword>
<organism evidence="1 2">
    <name type="scientific">Dielma fastidiosa</name>
    <dbReference type="NCBI Taxonomy" id="1034346"/>
    <lineage>
        <taxon>Bacteria</taxon>
        <taxon>Bacillati</taxon>
        <taxon>Bacillota</taxon>
        <taxon>Erysipelotrichia</taxon>
        <taxon>Erysipelotrichales</taxon>
        <taxon>Erysipelotrichaceae</taxon>
        <taxon>Dielma</taxon>
    </lineage>
</organism>
<comment type="caution">
    <text evidence="1">The sequence shown here is derived from an EMBL/GenBank/DDBJ whole genome shotgun (WGS) entry which is preliminary data.</text>
</comment>
<evidence type="ECO:0000313" key="2">
    <source>
        <dbReference type="Proteomes" id="UP000247612"/>
    </source>
</evidence>
<proteinExistence type="predicted"/>